<dbReference type="GO" id="GO:0008654">
    <property type="term" value="P:phospholipid biosynthetic process"/>
    <property type="evidence" value="ECO:0007669"/>
    <property type="project" value="UniProtKB-KW"/>
</dbReference>
<dbReference type="PANTHER" id="PTHR43616:SF5">
    <property type="entry name" value="GLYCEROL DEHYDROGENASE 1"/>
    <property type="match status" value="1"/>
</dbReference>
<keyword evidence="7" id="KW-0443">Lipid metabolism</keyword>
<gene>
    <name evidence="10" type="primary">egsA</name>
    <name evidence="10" type="ORF">BGLFYP119_01726</name>
</gene>
<dbReference type="EC" id="1.1.1.261" evidence="10"/>
<evidence type="ECO:0000256" key="6">
    <source>
        <dbReference type="ARBA" id="ARBA00023027"/>
    </source>
</evidence>
<dbReference type="RefSeq" id="WP_156354044.1">
    <property type="nucleotide sequence ID" value="NZ_CACRST010000014.1"/>
</dbReference>
<evidence type="ECO:0000256" key="2">
    <source>
        <dbReference type="ARBA" id="ARBA00022516"/>
    </source>
</evidence>
<sequence>MRVDTDDFGRPCRCGREHHIEVKEIIIESGAVKKLEEAMSDGFLKEYISPLLICDTNTMEATEEVMEDIYDRCQVLTLDAENLHADEHAVEIVENYMDEDIDLILAVGSGTIHDISRYLAFQYKVPFVSVPTAASVDGFVSNVAAMTWKGLKKTVPAAAPVAVFADTDIFACAPKRLTASGVSDLLGKYICLTDWKIAHLLTGEYICSEIIELEEKALHTVNSCIKDVAAGQPEACETLMYALILSGLAMQMVGNSRPASCAEHHLSHLWEMEVINGHLDALHGEKVSVGMMLVLKEYKRIAQAIRQGFCQVKTYEPQEALLEETFGKKGLLDGIKKENDPEPLLEIDPAKLFESLSDIAELIEELPDENEMLRLLNIAGCKKSVYDIGLKEEIIPLSLRLAPYVRRRLSFLRISRLLDVKGE</sequence>
<keyword evidence="9" id="KW-1208">Phospholipid metabolism</keyword>
<protein>
    <submittedName>
        <fullName evidence="10">Glycerol-1-phosphate dehydrogenase [NAD(P)+]</fullName>
        <ecNumber evidence="10">1.1.1.261</ecNumber>
    </submittedName>
</protein>
<dbReference type="EMBL" id="CACRST010000014">
    <property type="protein sequence ID" value="VYT08187.1"/>
    <property type="molecule type" value="Genomic_DNA"/>
</dbReference>
<keyword evidence="5 10" id="KW-0560">Oxidoreductase</keyword>
<dbReference type="AlphaFoldDB" id="A0A6N2TS58"/>
<evidence type="ECO:0000256" key="7">
    <source>
        <dbReference type="ARBA" id="ARBA00023098"/>
    </source>
</evidence>
<keyword evidence="2" id="KW-0444">Lipid biosynthesis</keyword>
<keyword evidence="6" id="KW-0520">NAD</keyword>
<accession>A0A6N2TS58</accession>
<evidence type="ECO:0000256" key="3">
    <source>
        <dbReference type="ARBA" id="ARBA00022723"/>
    </source>
</evidence>
<dbReference type="GO" id="GO:0050492">
    <property type="term" value="F:glycerol-1-phosphate dehydrogenase [NAD(P)+] activity"/>
    <property type="evidence" value="ECO:0007669"/>
    <property type="project" value="UniProtKB-EC"/>
</dbReference>
<evidence type="ECO:0000256" key="5">
    <source>
        <dbReference type="ARBA" id="ARBA00023002"/>
    </source>
</evidence>
<dbReference type="InterPro" id="IPR016205">
    <property type="entry name" value="Glycerol_DH"/>
</dbReference>
<keyword evidence="3" id="KW-0479">Metal-binding</keyword>
<dbReference type="InterPro" id="IPR032837">
    <property type="entry name" value="G1PDH"/>
</dbReference>
<evidence type="ECO:0000313" key="10">
    <source>
        <dbReference type="EMBL" id="VYT08187.1"/>
    </source>
</evidence>
<keyword evidence="1" id="KW-0963">Cytoplasm</keyword>
<proteinExistence type="predicted"/>
<organism evidence="10">
    <name type="scientific">Blautia glucerasea</name>
    <dbReference type="NCBI Taxonomy" id="536633"/>
    <lineage>
        <taxon>Bacteria</taxon>
        <taxon>Bacillati</taxon>
        <taxon>Bacillota</taxon>
        <taxon>Clostridia</taxon>
        <taxon>Lachnospirales</taxon>
        <taxon>Lachnospiraceae</taxon>
        <taxon>Blautia</taxon>
    </lineage>
</organism>
<dbReference type="SUPFAM" id="SSF56796">
    <property type="entry name" value="Dehydroquinate synthase-like"/>
    <property type="match status" value="1"/>
</dbReference>
<dbReference type="Gene3D" id="1.20.1090.10">
    <property type="entry name" value="Dehydroquinate synthase-like - alpha domain"/>
    <property type="match status" value="1"/>
</dbReference>
<dbReference type="CDD" id="cd08175">
    <property type="entry name" value="G1PDH"/>
    <property type="match status" value="1"/>
</dbReference>
<reference evidence="10" key="1">
    <citation type="submission" date="2019-11" db="EMBL/GenBank/DDBJ databases">
        <authorList>
            <person name="Feng L."/>
        </authorList>
    </citation>
    <scope>NUCLEOTIDE SEQUENCE</scope>
    <source>
        <strain evidence="10">BgluceraseaLFYP119</strain>
    </source>
</reference>
<evidence type="ECO:0000256" key="1">
    <source>
        <dbReference type="ARBA" id="ARBA00022490"/>
    </source>
</evidence>
<dbReference type="Gene3D" id="3.40.50.1970">
    <property type="match status" value="1"/>
</dbReference>
<evidence type="ECO:0000256" key="8">
    <source>
        <dbReference type="ARBA" id="ARBA00023209"/>
    </source>
</evidence>
<name>A0A6N2TS58_9FIRM</name>
<evidence type="ECO:0000256" key="9">
    <source>
        <dbReference type="ARBA" id="ARBA00023264"/>
    </source>
</evidence>
<evidence type="ECO:0000256" key="4">
    <source>
        <dbReference type="ARBA" id="ARBA00022857"/>
    </source>
</evidence>
<dbReference type="GO" id="GO:0046872">
    <property type="term" value="F:metal ion binding"/>
    <property type="evidence" value="ECO:0007669"/>
    <property type="project" value="UniProtKB-KW"/>
</dbReference>
<keyword evidence="4" id="KW-0521">NADP</keyword>
<keyword evidence="8" id="KW-0594">Phospholipid biosynthesis</keyword>
<dbReference type="PANTHER" id="PTHR43616">
    <property type="entry name" value="GLYCEROL DEHYDROGENASE"/>
    <property type="match status" value="1"/>
</dbReference>
<dbReference type="Pfam" id="PF13685">
    <property type="entry name" value="Fe-ADH_2"/>
    <property type="match status" value="1"/>
</dbReference>